<dbReference type="Proteomes" id="UP000248616">
    <property type="component" value="Unassembled WGS sequence"/>
</dbReference>
<comment type="caution">
    <text evidence="1">The sequence shown here is derived from an EMBL/GenBank/DDBJ whole genome shotgun (WGS) entry which is preliminary data.</text>
</comment>
<evidence type="ECO:0000313" key="1">
    <source>
        <dbReference type="EMBL" id="PZV35657.1"/>
    </source>
</evidence>
<dbReference type="Pfam" id="PF10054">
    <property type="entry name" value="DUF2291"/>
    <property type="match status" value="1"/>
</dbReference>
<sequence>MSAKATTAPTRQASPGLRRTIAAAAALVLLGAMALDTKVIKIGSAGDVRSAVFSAADYGKSEFPKVQADVEARAADAVTVATAIAKDRTTAEKEYGMPAGVGPVISVKFNGVVGEGKSGIYKIAVEGVPDTLQVRVQTGPAINGTELRDATGKITFGQFTNQIEYQDAGSALNNEMKKEVLAKVDTSALTGKTISVVGAFKLVNPKSWLVTPVRLEVQ</sequence>
<dbReference type="OrthoDB" id="6631333at2"/>
<gene>
    <name evidence="1" type="ORF">B5V02_26800</name>
</gene>
<proteinExistence type="predicted"/>
<dbReference type="Gene3D" id="2.40.50.420">
    <property type="entry name" value="Envelope glycoprotein gp160, DUF2291, alpha/beta domain"/>
    <property type="match status" value="1"/>
</dbReference>
<dbReference type="SUPFAM" id="SSF141318">
    <property type="entry name" value="TM0957-like"/>
    <property type="match status" value="1"/>
</dbReference>
<evidence type="ECO:0008006" key="3">
    <source>
        <dbReference type="Google" id="ProtNLM"/>
    </source>
</evidence>
<keyword evidence="2" id="KW-1185">Reference proteome</keyword>
<accession>A0A2W7BYC0</accession>
<dbReference type="InterPro" id="IPR014582">
    <property type="entry name" value="UCP033535_lipo"/>
</dbReference>
<name>A0A2W7BYC0_9HYPH</name>
<dbReference type="Gene3D" id="1.10.10.1260">
    <property type="entry name" value="Envelope glycoprotein gp160, DUF2291, helical domain"/>
    <property type="match status" value="1"/>
</dbReference>
<dbReference type="EMBL" id="MZXV01000056">
    <property type="protein sequence ID" value="PZV35657.1"/>
    <property type="molecule type" value="Genomic_DNA"/>
</dbReference>
<protein>
    <recommendedName>
        <fullName evidence="3">DUF2291 domain-containing protein</fullName>
    </recommendedName>
</protein>
<evidence type="ECO:0000313" key="2">
    <source>
        <dbReference type="Proteomes" id="UP000248616"/>
    </source>
</evidence>
<dbReference type="PIRSF" id="PIRSF033535">
    <property type="entry name" value="UCP033535_plp"/>
    <property type="match status" value="1"/>
</dbReference>
<dbReference type="InterPro" id="IPR036215">
    <property type="entry name" value="TM0957-like_sf"/>
</dbReference>
<organism evidence="1 2">
    <name type="scientific">Mesorhizobium kowhaii</name>
    <dbReference type="NCBI Taxonomy" id="1300272"/>
    <lineage>
        <taxon>Bacteria</taxon>
        <taxon>Pseudomonadati</taxon>
        <taxon>Pseudomonadota</taxon>
        <taxon>Alphaproteobacteria</taxon>
        <taxon>Hyphomicrobiales</taxon>
        <taxon>Phyllobacteriaceae</taxon>
        <taxon>Mesorhizobium</taxon>
    </lineage>
</organism>
<reference evidence="2" key="1">
    <citation type="submission" date="2017-03" db="EMBL/GenBank/DDBJ databases">
        <authorList>
            <person name="Safronova V.I."/>
            <person name="Sazanova A.L."/>
            <person name="Chirak E.R."/>
        </authorList>
    </citation>
    <scope>NUCLEOTIDE SEQUENCE [LARGE SCALE GENOMIC DNA]</scope>
    <source>
        <strain evidence="2">Ach-343</strain>
    </source>
</reference>
<dbReference type="AlphaFoldDB" id="A0A2W7BYC0"/>
<dbReference type="RefSeq" id="WP_111547091.1">
    <property type="nucleotide sequence ID" value="NZ_JBHLYT010000053.1"/>
</dbReference>